<evidence type="ECO:0000256" key="4">
    <source>
        <dbReference type="ARBA" id="ARBA00022801"/>
    </source>
</evidence>
<evidence type="ECO:0000256" key="3">
    <source>
        <dbReference type="ARBA" id="ARBA00022723"/>
    </source>
</evidence>
<evidence type="ECO:0000256" key="2">
    <source>
        <dbReference type="ARBA" id="ARBA00008779"/>
    </source>
</evidence>
<dbReference type="Pfam" id="PF00884">
    <property type="entry name" value="Sulfatase"/>
    <property type="match status" value="1"/>
</dbReference>
<dbReference type="GO" id="GO:0046872">
    <property type="term" value="F:metal ion binding"/>
    <property type="evidence" value="ECO:0007669"/>
    <property type="project" value="UniProtKB-KW"/>
</dbReference>
<dbReference type="PANTHER" id="PTHR10342:SF264">
    <property type="entry name" value="MIP05773P-RELATED"/>
    <property type="match status" value="1"/>
</dbReference>
<evidence type="ECO:0000256" key="6">
    <source>
        <dbReference type="ARBA" id="ARBA00023180"/>
    </source>
</evidence>
<reference evidence="9" key="1">
    <citation type="submission" date="2020-08" db="EMBL/GenBank/DDBJ databases">
        <title>Multicomponent nature underlies the extraordinary mechanical properties of spider dragline silk.</title>
        <authorList>
            <person name="Kono N."/>
            <person name="Nakamura H."/>
            <person name="Mori M."/>
            <person name="Yoshida Y."/>
            <person name="Ohtoshi R."/>
            <person name="Malay A.D."/>
            <person name="Moran D.A.P."/>
            <person name="Tomita M."/>
            <person name="Numata K."/>
            <person name="Arakawa K."/>
        </authorList>
    </citation>
    <scope>NUCLEOTIDE SEQUENCE</scope>
</reference>
<dbReference type="InterPro" id="IPR017850">
    <property type="entry name" value="Alkaline_phosphatase_core_sf"/>
</dbReference>
<accession>A0A8X7BT15</accession>
<feature type="domain" description="Sulfatase N-terminal" evidence="8">
    <location>
        <begin position="26"/>
        <end position="353"/>
    </location>
</feature>
<name>A0A8X7BT15_9ARAC</name>
<evidence type="ECO:0000256" key="1">
    <source>
        <dbReference type="ARBA" id="ARBA00001913"/>
    </source>
</evidence>
<dbReference type="InterPro" id="IPR000917">
    <property type="entry name" value="Sulfatase_N"/>
</dbReference>
<comment type="similarity">
    <text evidence="2">Belongs to the sulfatase family.</text>
</comment>
<comment type="caution">
    <text evidence="9">The sequence shown here is derived from an EMBL/GenBank/DDBJ whole genome shotgun (WGS) entry which is preliminary data.</text>
</comment>
<dbReference type="EMBL" id="BMAV01002576">
    <property type="protein sequence ID" value="GFY41552.1"/>
    <property type="molecule type" value="Genomic_DNA"/>
</dbReference>
<keyword evidence="3" id="KW-0479">Metal-binding</keyword>
<dbReference type="CDD" id="cd16029">
    <property type="entry name" value="4-S"/>
    <property type="match status" value="1"/>
</dbReference>
<comment type="cofactor">
    <cofactor evidence="1">
        <name>Ca(2+)</name>
        <dbReference type="ChEBI" id="CHEBI:29108"/>
    </cofactor>
</comment>
<keyword evidence="7" id="KW-0732">Signal</keyword>
<feature type="chain" id="PRO_5036499450" evidence="7">
    <location>
        <begin position="20"/>
        <end position="405"/>
    </location>
</feature>
<dbReference type="PANTHER" id="PTHR10342">
    <property type="entry name" value="ARYLSULFATASE"/>
    <property type="match status" value="1"/>
</dbReference>
<keyword evidence="5" id="KW-0106">Calcium</keyword>
<sequence>MNLLLLIPFLFLEVTYLKAQENTQQPNIVIVYADDLGYNDVSYNGYPQIPTPNIDALALNGVILRNYYGEWLCTPSRGSLFTGKYASRLGLHHSVIKGGEDSGLPLEEITLAQRLKTLGYDTHMIGKWHLGYSTKERLPVFRGFDSFYGYLNGLIGYYDHTYYQKTDIPSKPIYFGKDLYNGSTPVKGRDGEYATHLFTEQAEHVILNHDTSKPLFMYMAQLAAHTGNFYRPLEAPPETVSKFKYIEHVNRRIYAGVLSELDDSVGAVFKALQKKDMLENTVFMFVSDNGGEVDPELGFGSNFPLRGNKMTLWEGSLHLPALIWSPLLNLNESRICQQFMHVTDWLPTLYNLAVTLVVSMLRVSQIINNCYSSSRFLNQPKIYNSKISVTNDQRITMFTEFLIEF</sequence>
<dbReference type="PROSITE" id="PS00149">
    <property type="entry name" value="SULFATASE_2"/>
    <property type="match status" value="1"/>
</dbReference>
<protein>
    <submittedName>
        <fullName evidence="9">Arylsulfatase B</fullName>
    </submittedName>
</protein>
<dbReference type="Gene3D" id="3.40.720.10">
    <property type="entry name" value="Alkaline Phosphatase, subunit A"/>
    <property type="match status" value="1"/>
</dbReference>
<evidence type="ECO:0000313" key="9">
    <source>
        <dbReference type="EMBL" id="GFY41552.1"/>
    </source>
</evidence>
<dbReference type="OrthoDB" id="103349at2759"/>
<dbReference type="InterPro" id="IPR024607">
    <property type="entry name" value="Sulfatase_CS"/>
</dbReference>
<dbReference type="InterPro" id="IPR047115">
    <property type="entry name" value="ARSB"/>
</dbReference>
<organism evidence="9 10">
    <name type="scientific">Trichonephila inaurata madagascariensis</name>
    <dbReference type="NCBI Taxonomy" id="2747483"/>
    <lineage>
        <taxon>Eukaryota</taxon>
        <taxon>Metazoa</taxon>
        <taxon>Ecdysozoa</taxon>
        <taxon>Arthropoda</taxon>
        <taxon>Chelicerata</taxon>
        <taxon>Arachnida</taxon>
        <taxon>Araneae</taxon>
        <taxon>Araneomorphae</taxon>
        <taxon>Entelegynae</taxon>
        <taxon>Araneoidea</taxon>
        <taxon>Nephilidae</taxon>
        <taxon>Trichonephila</taxon>
        <taxon>Trichonephila inaurata</taxon>
    </lineage>
</organism>
<evidence type="ECO:0000259" key="8">
    <source>
        <dbReference type="Pfam" id="PF00884"/>
    </source>
</evidence>
<evidence type="ECO:0000256" key="5">
    <source>
        <dbReference type="ARBA" id="ARBA00022837"/>
    </source>
</evidence>
<proteinExistence type="inferred from homology"/>
<feature type="signal peptide" evidence="7">
    <location>
        <begin position="1"/>
        <end position="19"/>
    </location>
</feature>
<dbReference type="Proteomes" id="UP000886998">
    <property type="component" value="Unassembled WGS sequence"/>
</dbReference>
<keyword evidence="10" id="KW-1185">Reference proteome</keyword>
<evidence type="ECO:0000256" key="7">
    <source>
        <dbReference type="SAM" id="SignalP"/>
    </source>
</evidence>
<keyword evidence="4" id="KW-0378">Hydrolase</keyword>
<dbReference type="AlphaFoldDB" id="A0A8X7BT15"/>
<dbReference type="SUPFAM" id="SSF53649">
    <property type="entry name" value="Alkaline phosphatase-like"/>
    <property type="match status" value="1"/>
</dbReference>
<dbReference type="GO" id="GO:0008484">
    <property type="term" value="F:sulfuric ester hydrolase activity"/>
    <property type="evidence" value="ECO:0007669"/>
    <property type="project" value="InterPro"/>
</dbReference>
<keyword evidence="6" id="KW-0325">Glycoprotein</keyword>
<evidence type="ECO:0000313" key="10">
    <source>
        <dbReference type="Proteomes" id="UP000886998"/>
    </source>
</evidence>
<gene>
    <name evidence="9" type="primary">Arsb</name>
    <name evidence="9" type="ORF">TNIN_446581</name>
</gene>